<evidence type="ECO:0000313" key="2">
    <source>
        <dbReference type="Proteomes" id="UP001159427"/>
    </source>
</evidence>
<protein>
    <submittedName>
        <fullName evidence="1">Uncharacterized protein</fullName>
    </submittedName>
</protein>
<proteinExistence type="predicted"/>
<name>A0ABN8QDJ1_9CNID</name>
<keyword evidence="2" id="KW-1185">Reference proteome</keyword>
<comment type="caution">
    <text evidence="1">The sequence shown here is derived from an EMBL/GenBank/DDBJ whole genome shotgun (WGS) entry which is preliminary data.</text>
</comment>
<reference evidence="1 2" key="1">
    <citation type="submission" date="2022-05" db="EMBL/GenBank/DDBJ databases">
        <authorList>
            <consortium name="Genoscope - CEA"/>
            <person name="William W."/>
        </authorList>
    </citation>
    <scope>NUCLEOTIDE SEQUENCE [LARGE SCALE GENOMIC DNA]</scope>
</reference>
<evidence type="ECO:0000313" key="1">
    <source>
        <dbReference type="EMBL" id="CAH3160482.1"/>
    </source>
</evidence>
<organism evidence="1 2">
    <name type="scientific">Porites evermanni</name>
    <dbReference type="NCBI Taxonomy" id="104178"/>
    <lineage>
        <taxon>Eukaryota</taxon>
        <taxon>Metazoa</taxon>
        <taxon>Cnidaria</taxon>
        <taxon>Anthozoa</taxon>
        <taxon>Hexacorallia</taxon>
        <taxon>Scleractinia</taxon>
        <taxon>Fungiina</taxon>
        <taxon>Poritidae</taxon>
        <taxon>Porites</taxon>
    </lineage>
</organism>
<accession>A0ABN8QDJ1</accession>
<dbReference type="Proteomes" id="UP001159427">
    <property type="component" value="Unassembled WGS sequence"/>
</dbReference>
<dbReference type="EMBL" id="CALNXI010001216">
    <property type="protein sequence ID" value="CAH3160482.1"/>
    <property type="molecule type" value="Genomic_DNA"/>
</dbReference>
<gene>
    <name evidence="1" type="ORF">PEVE_00003611</name>
</gene>
<sequence length="223" mass="25094">MSNLTMKWDSSRKLLLEAVRSCEGLPLPNVCPHCCEGKVLIRLTAPRDFTALPVMERYIHPCVSIAEKGFVNGFFEAIPLTITIGENGLKKDVAPQKGPLKNISLGPYFRNCTAPTISHATFSRSFKEWKFCQFELEGLQGLDWVKCPTCSIFQHSCHVDGNMKLYRYKSSGSQRRPSYYANIFIANKCKVDNHLKAVIWGGRWQDGSAASTGEEVEQINCHM</sequence>